<sequence length="62" mass="7044">MRKIIDYIVWRMYSMYVKHRDPAPMSGAIQLCSADNLAILPVLGNPRLADVLGHIRARTHTP</sequence>
<accession>A0A0A2E7Y4</accession>
<dbReference type="Proteomes" id="UP000030103">
    <property type="component" value="Unassembled WGS sequence"/>
</dbReference>
<comment type="caution">
    <text evidence="1">The sequence shown here is derived from an EMBL/GenBank/DDBJ whole genome shotgun (WGS) entry which is preliminary data.</text>
</comment>
<evidence type="ECO:0000313" key="1">
    <source>
        <dbReference type="EMBL" id="KGN75008.1"/>
    </source>
</evidence>
<proteinExistence type="predicted"/>
<keyword evidence="2" id="KW-1185">Reference proteome</keyword>
<dbReference type="AlphaFoldDB" id="A0A0A2E7Y4"/>
<reference evidence="1 2" key="1">
    <citation type="submission" date="2014-09" db="EMBL/GenBank/DDBJ databases">
        <title>Draft Genome Sequence of Porphyromonas macacae COT-192_OH2859.</title>
        <authorList>
            <person name="Wallis C."/>
            <person name="Deusch O."/>
            <person name="O'Flynn C."/>
            <person name="Davis I."/>
            <person name="Horsfall A."/>
            <person name="Kirkwood N."/>
            <person name="Harris S."/>
            <person name="Eisen J.A."/>
            <person name="Coil D.A."/>
            <person name="Darling A.E."/>
            <person name="Jospin G."/>
            <person name="Alexiev A."/>
        </authorList>
    </citation>
    <scope>NUCLEOTIDE SEQUENCE [LARGE SCALE GENOMIC DNA]</scope>
    <source>
        <strain evidence="2">COT-192 OH2859</strain>
    </source>
</reference>
<gene>
    <name evidence="1" type="ORF">HQ47_03620</name>
</gene>
<protein>
    <submittedName>
        <fullName evidence="1">Uncharacterized protein</fullName>
    </submittedName>
</protein>
<name>A0A0A2E7Y4_9PORP</name>
<evidence type="ECO:0000313" key="2">
    <source>
        <dbReference type="Proteomes" id="UP000030103"/>
    </source>
</evidence>
<dbReference type="STRING" id="28115.HQ47_03620"/>
<organism evidence="1 2">
    <name type="scientific">Porphyromonas macacae</name>
    <dbReference type="NCBI Taxonomy" id="28115"/>
    <lineage>
        <taxon>Bacteria</taxon>
        <taxon>Pseudomonadati</taxon>
        <taxon>Bacteroidota</taxon>
        <taxon>Bacteroidia</taxon>
        <taxon>Bacteroidales</taxon>
        <taxon>Porphyromonadaceae</taxon>
        <taxon>Porphyromonas</taxon>
    </lineage>
</organism>
<dbReference type="EMBL" id="JRFA01000009">
    <property type="protein sequence ID" value="KGN75008.1"/>
    <property type="molecule type" value="Genomic_DNA"/>
</dbReference>